<dbReference type="CDD" id="cd06133">
    <property type="entry name" value="ERI-1_3'hExo_like"/>
    <property type="match status" value="1"/>
</dbReference>
<evidence type="ECO:0000256" key="2">
    <source>
        <dbReference type="ARBA" id="ARBA00022801"/>
    </source>
</evidence>
<dbReference type="RefSeq" id="WP_055266332.1">
    <property type="nucleotide sequence ID" value="NZ_CABIXQ010000013.1"/>
</dbReference>
<dbReference type="Proteomes" id="UP000095594">
    <property type="component" value="Unassembled WGS sequence"/>
</dbReference>
<dbReference type="GO" id="GO:0003676">
    <property type="term" value="F:nucleic acid binding"/>
    <property type="evidence" value="ECO:0007669"/>
    <property type="project" value="InterPro"/>
</dbReference>
<feature type="domain" description="Exonuclease" evidence="4">
    <location>
        <begin position="2"/>
        <end position="186"/>
    </location>
</feature>
<dbReference type="Gene3D" id="3.30.420.10">
    <property type="entry name" value="Ribonuclease H-like superfamily/Ribonuclease H"/>
    <property type="match status" value="1"/>
</dbReference>
<dbReference type="OrthoDB" id="159416at2"/>
<dbReference type="SUPFAM" id="SSF53098">
    <property type="entry name" value="Ribonuclease H-like"/>
    <property type="match status" value="1"/>
</dbReference>
<accession>A0A174HAD5</accession>
<dbReference type="EMBL" id="CYZX01000013">
    <property type="protein sequence ID" value="CUO70347.1"/>
    <property type="molecule type" value="Genomic_DNA"/>
</dbReference>
<reference evidence="5 6" key="1">
    <citation type="submission" date="2015-09" db="EMBL/GenBank/DDBJ databases">
        <authorList>
            <consortium name="Pathogen Informatics"/>
        </authorList>
    </citation>
    <scope>NUCLEOTIDE SEQUENCE [LARGE SCALE GENOMIC DNA]</scope>
    <source>
        <strain evidence="5 6">2789STDY5834856</strain>
    </source>
</reference>
<proteinExistence type="predicted"/>
<dbReference type="PANTHER" id="PTHR23044:SF61">
    <property type="entry name" value="3'-5' EXORIBONUCLEASE 1-RELATED"/>
    <property type="match status" value="1"/>
</dbReference>
<evidence type="ECO:0000256" key="1">
    <source>
        <dbReference type="ARBA" id="ARBA00022722"/>
    </source>
</evidence>
<dbReference type="Pfam" id="PF00929">
    <property type="entry name" value="RNase_T"/>
    <property type="match status" value="1"/>
</dbReference>
<name>A0A174HAD5_9CLOT</name>
<dbReference type="GO" id="GO:0000175">
    <property type="term" value="F:3'-5'-RNA exonuclease activity"/>
    <property type="evidence" value="ECO:0007669"/>
    <property type="project" value="InterPro"/>
</dbReference>
<dbReference type="InterPro" id="IPR051274">
    <property type="entry name" value="3-5_Exoribonuclease"/>
</dbReference>
<dbReference type="InterPro" id="IPR047201">
    <property type="entry name" value="ERI-1_3'hExo-like"/>
</dbReference>
<dbReference type="InterPro" id="IPR012337">
    <property type="entry name" value="RNaseH-like_sf"/>
</dbReference>
<evidence type="ECO:0000259" key="4">
    <source>
        <dbReference type="SMART" id="SM00479"/>
    </source>
</evidence>
<dbReference type="PANTHER" id="PTHR23044">
    <property type="entry name" value="3'-5' EXONUCLEASE ERI1-RELATED"/>
    <property type="match status" value="1"/>
</dbReference>
<gene>
    <name evidence="5" type="ORF">ERS852471_02091</name>
</gene>
<organism evidence="5 6">
    <name type="scientific">Clostridium disporicum</name>
    <dbReference type="NCBI Taxonomy" id="84024"/>
    <lineage>
        <taxon>Bacteria</taxon>
        <taxon>Bacillati</taxon>
        <taxon>Bacillota</taxon>
        <taxon>Clostridia</taxon>
        <taxon>Eubacteriales</taxon>
        <taxon>Clostridiaceae</taxon>
        <taxon>Clostridium</taxon>
    </lineage>
</organism>
<evidence type="ECO:0000313" key="5">
    <source>
        <dbReference type="EMBL" id="CUO70347.1"/>
    </source>
</evidence>
<keyword evidence="1" id="KW-0540">Nuclease</keyword>
<dbReference type="InterPro" id="IPR013520">
    <property type="entry name" value="Ribonucl_H"/>
</dbReference>
<dbReference type="InterPro" id="IPR036397">
    <property type="entry name" value="RNaseH_sf"/>
</dbReference>
<dbReference type="AlphaFoldDB" id="A0A174HAD5"/>
<dbReference type="SMART" id="SM00479">
    <property type="entry name" value="EXOIII"/>
    <property type="match status" value="1"/>
</dbReference>
<keyword evidence="3 5" id="KW-0269">Exonuclease</keyword>
<evidence type="ECO:0000256" key="3">
    <source>
        <dbReference type="ARBA" id="ARBA00022839"/>
    </source>
</evidence>
<evidence type="ECO:0000313" key="6">
    <source>
        <dbReference type="Proteomes" id="UP000095594"/>
    </source>
</evidence>
<sequence>MNYIIFDLEFNQQHPDNKTTEKSPLMFEIIQIGALKLDSNFNTISTFNSFIKPTVHKLIHPYVEELTNINYEQINSAKFFIDVYKDFINFIGTEDATLVLWGVNDIKELIRNANYYKLSSDAIPKKYIDIQCYLSKALKYSKGRKIGLKVATEQLEIPIESEFHDAFNDAYYTAEVFKKIYNKRMKPQLYIYTDNKREKHTKTSIDTSALINQFEKMYNRNITDEEKDMIKLAYMMGKTNQFNK</sequence>
<keyword evidence="2" id="KW-0378">Hydrolase</keyword>
<protein>
    <submittedName>
        <fullName evidence="5">Exonuclease RNase T and DNA polymerase III</fullName>
    </submittedName>
</protein>